<dbReference type="Proteomes" id="UP000610760">
    <property type="component" value="Unassembled WGS sequence"/>
</dbReference>
<reference evidence="2" key="1">
    <citation type="submission" date="2020-08" db="EMBL/GenBank/DDBJ databases">
        <title>Genome public.</title>
        <authorList>
            <person name="Liu C."/>
            <person name="Sun Q."/>
        </authorList>
    </citation>
    <scope>NUCLEOTIDE SEQUENCE</scope>
    <source>
        <strain evidence="2">NSJ-33</strain>
    </source>
</reference>
<dbReference type="CDD" id="cd04301">
    <property type="entry name" value="NAT_SF"/>
    <property type="match status" value="1"/>
</dbReference>
<evidence type="ECO:0000259" key="1">
    <source>
        <dbReference type="PROSITE" id="PS51186"/>
    </source>
</evidence>
<name>A0A926E1K0_9FIRM</name>
<dbReference type="Gene3D" id="3.40.630.30">
    <property type="match status" value="1"/>
</dbReference>
<gene>
    <name evidence="2" type="ORF">H8710_05930</name>
</gene>
<dbReference type="Pfam" id="PF00583">
    <property type="entry name" value="Acetyltransf_1"/>
    <property type="match status" value="1"/>
</dbReference>
<keyword evidence="3" id="KW-1185">Reference proteome</keyword>
<protein>
    <submittedName>
        <fullName evidence="2">GNAT family N-acetyltransferase</fullName>
    </submittedName>
</protein>
<dbReference type="PROSITE" id="PS51186">
    <property type="entry name" value="GNAT"/>
    <property type="match status" value="1"/>
</dbReference>
<comment type="caution">
    <text evidence="2">The sequence shown here is derived from an EMBL/GenBank/DDBJ whole genome shotgun (WGS) entry which is preliminary data.</text>
</comment>
<sequence>MHNKLTFHAAEPDDLTPLLQWNLDHIKTYETAKLDWKQVEAFLSEKLWRVLPDCRAVRLNGEKAGYFALLRHPEYLELDNFWIFGPFQGQGLGSQILRYCKWEAKKAGLPLRLFVFCKNERAAELYRRAGFQERERCYESRALMEYHPEMNSPPSR</sequence>
<dbReference type="RefSeq" id="WP_249294502.1">
    <property type="nucleotide sequence ID" value="NZ_JACRSV010000001.1"/>
</dbReference>
<dbReference type="InterPro" id="IPR000182">
    <property type="entry name" value="GNAT_dom"/>
</dbReference>
<evidence type="ECO:0000313" key="2">
    <source>
        <dbReference type="EMBL" id="MBC8559611.1"/>
    </source>
</evidence>
<evidence type="ECO:0000313" key="3">
    <source>
        <dbReference type="Proteomes" id="UP000610760"/>
    </source>
</evidence>
<feature type="domain" description="N-acetyltransferase" evidence="1">
    <location>
        <begin position="5"/>
        <end position="149"/>
    </location>
</feature>
<accession>A0A926E1K0</accession>
<dbReference type="EMBL" id="JACRSV010000001">
    <property type="protein sequence ID" value="MBC8559611.1"/>
    <property type="molecule type" value="Genomic_DNA"/>
</dbReference>
<dbReference type="GO" id="GO:0016747">
    <property type="term" value="F:acyltransferase activity, transferring groups other than amino-acyl groups"/>
    <property type="evidence" value="ECO:0007669"/>
    <property type="project" value="InterPro"/>
</dbReference>
<dbReference type="InterPro" id="IPR016181">
    <property type="entry name" value="Acyl_CoA_acyltransferase"/>
</dbReference>
<organism evidence="2 3">
    <name type="scientific">Fumia xinanensis</name>
    <dbReference type="NCBI Taxonomy" id="2763659"/>
    <lineage>
        <taxon>Bacteria</taxon>
        <taxon>Bacillati</taxon>
        <taxon>Bacillota</taxon>
        <taxon>Clostridia</taxon>
        <taxon>Eubacteriales</taxon>
        <taxon>Oscillospiraceae</taxon>
        <taxon>Fumia</taxon>
    </lineage>
</organism>
<dbReference type="SUPFAM" id="SSF55729">
    <property type="entry name" value="Acyl-CoA N-acyltransferases (Nat)"/>
    <property type="match status" value="1"/>
</dbReference>
<dbReference type="AlphaFoldDB" id="A0A926E1K0"/>
<proteinExistence type="predicted"/>